<keyword evidence="3" id="KW-1185">Reference proteome</keyword>
<dbReference type="Pfam" id="PF13423">
    <property type="entry name" value="UCH_1"/>
    <property type="match status" value="2"/>
</dbReference>
<dbReference type="STRING" id="74557.A0A1V9ZPV6"/>
<dbReference type="SUPFAM" id="SSF54001">
    <property type="entry name" value="Cysteine proteinases"/>
    <property type="match status" value="2"/>
</dbReference>
<dbReference type="InterPro" id="IPR036322">
    <property type="entry name" value="WD40_repeat_dom_sf"/>
</dbReference>
<dbReference type="GO" id="GO:0003676">
    <property type="term" value="F:nucleic acid binding"/>
    <property type="evidence" value="ECO:0007669"/>
    <property type="project" value="InterPro"/>
</dbReference>
<dbReference type="PANTHER" id="PTHR15728:SF0">
    <property type="entry name" value="PAN2-PAN3 DEADENYLATION COMPLEX CATALYTIC SUBUNIT PAN2"/>
    <property type="match status" value="1"/>
</dbReference>
<dbReference type="GO" id="GO:0000289">
    <property type="term" value="P:nuclear-transcribed mRNA poly(A) tail shortening"/>
    <property type="evidence" value="ECO:0007669"/>
    <property type="project" value="TreeGrafter"/>
</dbReference>
<sequence>MHGQMMMMHPPHGYEYYEQYPDNEEWAEIIRVAPTNANEVCTAVAFDPCQELVWTGFSTGRMTANLLPTMEKYSSVASNSSAIKQIIPSYNGVIAISNSMAVLRSRGCVHNDTVVAEASRAFTSGHLRSFDASKTSDYLLLGNNAGCVAAYDLQGQLSHPIHKTPMPVWSMDFYHGNKIAISAMASCESSAMICAGSSTGQLDLFDGSLRSHRVEYSIPNAHKGSIVAMDMVGNYILTCGVSARSINPYDKNAPLKIYPDPLVKLFDLRTMGLITSIPFPSSAHLPPSFVRFQALAEGSHFYAADKGGEFYLFDVTEPRQCHYIPVGPLAKNMSAMEIAPSGELLVCGSQDGSVVVFDSTQSTSPRALLDDPIVPLAFPASYRAPPLALSPLEPAPASRYLFRRTVNDYGEEITPLSAWLPPQMDTALKHQMTLVVAPKPTKVLLPEFAQKIQQKDNIGFTQLNGTTQNSFLYGKGKAQVFATIDPRFVDKKITHRTAQAKSFDESDPCHVPPRYKYKEIKMNKHGTDGFMFDFARHNATQFVGLENTLPFSYMNSMLQILYFIPQVRQHALMHLCENPVCIVCELGFLFHMMNEAAVKAPRHAKSCQLTNLLTTLRQIPQAADLGLFDTSRSILPRAEAFLSLMCQTLDLSTIQHKVLSYPRDESTGKVLPNLSFGDVLEHSLSTLNDAKNTLCLSTNLGEWLYNDDVKDLWSTELANGTSWLPTQFRLNQVDGKLSVEIPSIEEEWSQTDEDFVLVAVAAGVVRDVSKSHLVSGPNAHLIAHILGPEVGIKSYEENWYLFNDFCVTPTVVLDAVAFHVPWKFPSVLVYRQRSSLQPSNPSVEPTVSIPPTVFHAPSLSSSSSPLVDLDSLPQKGDRVAIDTEFVIVEMEEATLQTDGTRIVTKESRQALARVTLIHGETEVVFADDYILPSEPVVDYLNRFSGLVSEDLSPSLSRHQVLALKNAYMKLRYLVDRGCLFVGHGLGKDFRIVNLFVPPDQIIDTVELYQQPNMRKIALRFLIVYLFKAHIQLETHDSIEDARAALMLHNKYKELMSKNEFERTLMEIYAAGRQSRWKIADLQ</sequence>
<dbReference type="SUPFAM" id="SSF50978">
    <property type="entry name" value="WD40 repeat-like"/>
    <property type="match status" value="1"/>
</dbReference>
<evidence type="ECO:0000259" key="1">
    <source>
        <dbReference type="PROSITE" id="PS50235"/>
    </source>
</evidence>
<dbReference type="SUPFAM" id="SSF53098">
    <property type="entry name" value="Ribonuclease H-like"/>
    <property type="match status" value="1"/>
</dbReference>
<feature type="non-terminal residue" evidence="2">
    <location>
        <position position="1082"/>
    </location>
</feature>
<dbReference type="InterPro" id="IPR012337">
    <property type="entry name" value="RNaseH-like_sf"/>
</dbReference>
<dbReference type="PROSITE" id="PS50235">
    <property type="entry name" value="USP_3"/>
    <property type="match status" value="1"/>
</dbReference>
<reference evidence="2 3" key="1">
    <citation type="journal article" date="2014" name="Genome Biol. Evol.">
        <title>The secreted proteins of Achlya hypogyna and Thraustotheca clavata identify the ancestral oomycete secretome and reveal gene acquisitions by horizontal gene transfer.</title>
        <authorList>
            <person name="Misner I."/>
            <person name="Blouin N."/>
            <person name="Leonard G."/>
            <person name="Richards T.A."/>
            <person name="Lane C.E."/>
        </authorList>
    </citation>
    <scope>NUCLEOTIDE SEQUENCE [LARGE SCALE GENOMIC DNA]</scope>
    <source>
        <strain evidence="2 3">ATCC 34112</strain>
    </source>
</reference>
<evidence type="ECO:0000313" key="2">
    <source>
        <dbReference type="EMBL" id="OQS00044.1"/>
    </source>
</evidence>
<dbReference type="Proteomes" id="UP000243217">
    <property type="component" value="Unassembled WGS sequence"/>
</dbReference>
<dbReference type="InterPro" id="IPR028881">
    <property type="entry name" value="PAN2_UCH_dom"/>
</dbReference>
<dbReference type="Gene3D" id="2.130.10.10">
    <property type="entry name" value="YVTN repeat-like/Quinoprotein amine dehydrogenase"/>
    <property type="match status" value="1"/>
</dbReference>
<protein>
    <submittedName>
        <fullName evidence="2">PAB-dependent poly(A)-specific ribonuclease subunit 2</fullName>
    </submittedName>
</protein>
<dbReference type="InterPro" id="IPR028889">
    <property type="entry name" value="USP"/>
</dbReference>
<dbReference type="Gene3D" id="3.90.70.10">
    <property type="entry name" value="Cysteine proteinases"/>
    <property type="match status" value="2"/>
</dbReference>
<dbReference type="InterPro" id="IPR048841">
    <property type="entry name" value="PAN2_N"/>
</dbReference>
<dbReference type="Pfam" id="PF20770">
    <property type="entry name" value="PAN2_N"/>
    <property type="match status" value="1"/>
</dbReference>
<feature type="domain" description="USP" evidence="1">
    <location>
        <begin position="543"/>
        <end position="833"/>
    </location>
</feature>
<dbReference type="SMART" id="SM00479">
    <property type="entry name" value="EXOIII"/>
    <property type="match status" value="1"/>
</dbReference>
<dbReference type="Gene3D" id="3.30.420.10">
    <property type="entry name" value="Ribonuclease H-like superfamily/Ribonuclease H"/>
    <property type="match status" value="1"/>
</dbReference>
<organism evidence="2 3">
    <name type="scientific">Thraustotheca clavata</name>
    <dbReference type="NCBI Taxonomy" id="74557"/>
    <lineage>
        <taxon>Eukaryota</taxon>
        <taxon>Sar</taxon>
        <taxon>Stramenopiles</taxon>
        <taxon>Oomycota</taxon>
        <taxon>Saprolegniomycetes</taxon>
        <taxon>Saprolegniales</taxon>
        <taxon>Achlyaceae</taxon>
        <taxon>Thraustotheca</taxon>
    </lineage>
</organism>
<dbReference type="InterPro" id="IPR013520">
    <property type="entry name" value="Ribonucl_H"/>
</dbReference>
<dbReference type="PANTHER" id="PTHR15728">
    <property type="entry name" value="DEADENYLATION COMPLEX CATALYTIC SUBUNIT PAN2"/>
    <property type="match status" value="1"/>
</dbReference>
<dbReference type="GO" id="GO:0000932">
    <property type="term" value="C:P-body"/>
    <property type="evidence" value="ECO:0007669"/>
    <property type="project" value="TreeGrafter"/>
</dbReference>
<dbReference type="GO" id="GO:0031251">
    <property type="term" value="C:PAN complex"/>
    <property type="evidence" value="ECO:0007669"/>
    <property type="project" value="TreeGrafter"/>
</dbReference>
<comment type="caution">
    <text evidence="2">The sequence shown here is derived from an EMBL/GenBank/DDBJ whole genome shotgun (WGS) entry which is preliminary data.</text>
</comment>
<gene>
    <name evidence="2" type="ORF">THRCLA_06282</name>
</gene>
<evidence type="ECO:0000313" key="3">
    <source>
        <dbReference type="Proteomes" id="UP000243217"/>
    </source>
</evidence>
<accession>A0A1V9ZPV6</accession>
<name>A0A1V9ZPV6_9STRA</name>
<dbReference type="InterPro" id="IPR015943">
    <property type="entry name" value="WD40/YVTN_repeat-like_dom_sf"/>
</dbReference>
<dbReference type="EMBL" id="JNBS01001763">
    <property type="protein sequence ID" value="OQS00044.1"/>
    <property type="molecule type" value="Genomic_DNA"/>
</dbReference>
<dbReference type="OrthoDB" id="16516at2759"/>
<dbReference type="GO" id="GO:0004535">
    <property type="term" value="F:poly(A)-specific ribonuclease activity"/>
    <property type="evidence" value="ECO:0007669"/>
    <property type="project" value="TreeGrafter"/>
</dbReference>
<dbReference type="AlphaFoldDB" id="A0A1V9ZPV6"/>
<dbReference type="InterPro" id="IPR038765">
    <property type="entry name" value="Papain-like_cys_pep_sf"/>
</dbReference>
<dbReference type="InterPro" id="IPR050785">
    <property type="entry name" value="PAN2-PAN3_catalytic_subunit"/>
</dbReference>
<dbReference type="InterPro" id="IPR036397">
    <property type="entry name" value="RNaseH_sf"/>
</dbReference>
<proteinExistence type="predicted"/>